<dbReference type="SUPFAM" id="SSF52540">
    <property type="entry name" value="P-loop containing nucleoside triphosphate hydrolases"/>
    <property type="match status" value="1"/>
</dbReference>
<sequence length="203" mass="22220">MTRTLLLVAGPSGSGKSRLTRLATADGGAVALSLDDFYRDADHPDLPTTDLGIPDWDDVRCWDRDLALATLGRLLEHGEADVPVYDISLSRRVGARRIELGGAAVVVAEGIFAPQTLVAAREAGMPVEAVWLDRRRWANFVRRLARDLEERRKAPTVLVRRGLALYRAEPALRRAALDSGFAPAPMRRALTMVSRRSAPSSAR</sequence>
<name>A0A1C0AQN3_9ACTN</name>
<dbReference type="Gene3D" id="3.40.50.300">
    <property type="entry name" value="P-loop containing nucleotide triphosphate hydrolases"/>
    <property type="match status" value="1"/>
</dbReference>
<evidence type="ECO:0000313" key="1">
    <source>
        <dbReference type="EMBL" id="OCL36515.1"/>
    </source>
</evidence>
<dbReference type="InterPro" id="IPR006083">
    <property type="entry name" value="PRK/URK"/>
</dbReference>
<dbReference type="Proteomes" id="UP000093501">
    <property type="component" value="Unassembled WGS sequence"/>
</dbReference>
<evidence type="ECO:0000313" key="2">
    <source>
        <dbReference type="Proteomes" id="UP000093501"/>
    </source>
</evidence>
<gene>
    <name evidence="1" type="ORF">BCR15_01195</name>
</gene>
<keyword evidence="2" id="KW-1185">Reference proteome</keyword>
<dbReference type="InterPro" id="IPR027417">
    <property type="entry name" value="P-loop_NTPase"/>
</dbReference>
<dbReference type="RefSeq" id="WP_068750831.1">
    <property type="nucleotide sequence ID" value="NZ_LR214441.1"/>
</dbReference>
<proteinExistence type="predicted"/>
<dbReference type="GO" id="GO:0016301">
    <property type="term" value="F:kinase activity"/>
    <property type="evidence" value="ECO:0007669"/>
    <property type="project" value="InterPro"/>
</dbReference>
<dbReference type="PRINTS" id="PR00988">
    <property type="entry name" value="URIDINKINASE"/>
</dbReference>
<dbReference type="GO" id="GO:0005524">
    <property type="term" value="F:ATP binding"/>
    <property type="evidence" value="ECO:0007669"/>
    <property type="project" value="InterPro"/>
</dbReference>
<protein>
    <submittedName>
        <fullName evidence="1">Uncharacterized protein</fullName>
    </submittedName>
</protein>
<organism evidence="1 2">
    <name type="scientific">Tessaracoccus lapidicaptus</name>
    <dbReference type="NCBI Taxonomy" id="1427523"/>
    <lineage>
        <taxon>Bacteria</taxon>
        <taxon>Bacillati</taxon>
        <taxon>Actinomycetota</taxon>
        <taxon>Actinomycetes</taxon>
        <taxon>Propionibacteriales</taxon>
        <taxon>Propionibacteriaceae</taxon>
        <taxon>Tessaracoccus</taxon>
    </lineage>
</organism>
<dbReference type="Pfam" id="PF00485">
    <property type="entry name" value="PRK"/>
    <property type="match status" value="1"/>
</dbReference>
<dbReference type="PANTHER" id="PTHR10285">
    <property type="entry name" value="URIDINE KINASE"/>
    <property type="match status" value="1"/>
</dbReference>
<comment type="caution">
    <text evidence="1">The sequence shown here is derived from an EMBL/GenBank/DDBJ whole genome shotgun (WGS) entry which is preliminary data.</text>
</comment>
<dbReference type="EMBL" id="MBQD01000011">
    <property type="protein sequence ID" value="OCL36515.1"/>
    <property type="molecule type" value="Genomic_DNA"/>
</dbReference>
<accession>A0A1C0AQN3</accession>
<dbReference type="AlphaFoldDB" id="A0A1C0AQN3"/>
<reference evidence="2" key="1">
    <citation type="submission" date="2016-07" db="EMBL/GenBank/DDBJ databases">
        <authorList>
            <person name="Florea S."/>
            <person name="Webb J.S."/>
            <person name="Jaromczyk J."/>
            <person name="Schardl C.L."/>
        </authorList>
    </citation>
    <scope>NUCLEOTIDE SEQUENCE [LARGE SCALE GENOMIC DNA]</scope>
    <source>
        <strain evidence="2">IPBSL-7</strain>
    </source>
</reference>